<feature type="domain" description="Na+/H+ antiporter NhaC-like C-terminal" evidence="10">
    <location>
        <begin position="163"/>
        <end position="469"/>
    </location>
</feature>
<name>A0A2M9ZCR7_9LEPT</name>
<keyword evidence="7 9" id="KW-0472">Membrane</keyword>
<dbReference type="EMBL" id="NPDT01000002">
    <property type="protein sequence ID" value="PJZ66240.1"/>
    <property type="molecule type" value="Genomic_DNA"/>
</dbReference>
<dbReference type="InterPro" id="IPR004770">
    <property type="entry name" value="Na/H_antiport_NhaC"/>
</dbReference>
<evidence type="ECO:0000256" key="9">
    <source>
        <dbReference type="SAM" id="Phobius"/>
    </source>
</evidence>
<dbReference type="PANTHER" id="PTHR33451:SF3">
    <property type="entry name" value="MALATE-2H(+)_NA(+)-LACTATE ANTIPORTER"/>
    <property type="match status" value="1"/>
</dbReference>
<feature type="transmembrane region" description="Helical" evidence="9">
    <location>
        <begin position="263"/>
        <end position="283"/>
    </location>
</feature>
<keyword evidence="2" id="KW-0813">Transport</keyword>
<evidence type="ECO:0000256" key="3">
    <source>
        <dbReference type="ARBA" id="ARBA00022449"/>
    </source>
</evidence>
<feature type="transmembrane region" description="Helical" evidence="9">
    <location>
        <begin position="112"/>
        <end position="132"/>
    </location>
</feature>
<evidence type="ECO:0000256" key="8">
    <source>
        <dbReference type="ARBA" id="ARBA00038435"/>
    </source>
</evidence>
<evidence type="ECO:0000256" key="6">
    <source>
        <dbReference type="ARBA" id="ARBA00022989"/>
    </source>
</evidence>
<keyword evidence="5 9" id="KW-0812">Transmembrane</keyword>
<feature type="transmembrane region" description="Helical" evidence="9">
    <location>
        <begin position="40"/>
        <end position="61"/>
    </location>
</feature>
<dbReference type="Pfam" id="PF03553">
    <property type="entry name" value="Na_H_antiporter"/>
    <property type="match status" value="1"/>
</dbReference>
<evidence type="ECO:0000256" key="5">
    <source>
        <dbReference type="ARBA" id="ARBA00022692"/>
    </source>
</evidence>
<evidence type="ECO:0000256" key="4">
    <source>
        <dbReference type="ARBA" id="ARBA00022475"/>
    </source>
</evidence>
<dbReference type="PANTHER" id="PTHR33451">
    <property type="entry name" value="MALATE-2H(+)/NA(+)-LACTATE ANTIPORTER"/>
    <property type="match status" value="1"/>
</dbReference>
<gene>
    <name evidence="11" type="primary">nhaC</name>
    <name evidence="11" type="ORF">CH371_08125</name>
</gene>
<feature type="transmembrane region" description="Helical" evidence="9">
    <location>
        <begin position="139"/>
        <end position="166"/>
    </location>
</feature>
<organism evidence="11 12">
    <name type="scientific">Leptospira wolffii</name>
    <dbReference type="NCBI Taxonomy" id="409998"/>
    <lineage>
        <taxon>Bacteria</taxon>
        <taxon>Pseudomonadati</taxon>
        <taxon>Spirochaetota</taxon>
        <taxon>Spirochaetia</taxon>
        <taxon>Leptospirales</taxon>
        <taxon>Leptospiraceae</taxon>
        <taxon>Leptospira</taxon>
    </lineage>
</organism>
<evidence type="ECO:0000313" key="11">
    <source>
        <dbReference type="EMBL" id="PJZ66240.1"/>
    </source>
</evidence>
<feature type="transmembrane region" description="Helical" evidence="9">
    <location>
        <begin position="325"/>
        <end position="344"/>
    </location>
</feature>
<evidence type="ECO:0000256" key="1">
    <source>
        <dbReference type="ARBA" id="ARBA00004651"/>
    </source>
</evidence>
<sequence>MSRIEPSLWLSLVPLFFLIVSLTSAGLLFGGGIAEGPAQILLFTAGAISAGISRLRGIAWIRIEETVLDSMRNVLQPIVILLLIGALIGVWIRSGIVPALIVWGLELLKPEIFLPSAIILSSVVSLATGSSWSTVGTMGVALVGVGAGLGLPLGMVAGAIVSGAYFGDKLSPFSETTNLASSITGVSLLSHIRNMARTTLPAFGICLIAFGFLGMGTEWKGTSSAVSPVISVLRSEFEISWILLLPPLITFCMIYMRVSAIPSIFIGIVTGGICALFTQSNLYSVSGEWRESVTSAFKILVSAASEGTKLKTGEPIVDGLLSRGGMSSMLPTVWLILSAMFYAGTMEGGGMTKSIADSILKWVGGRSSLITSTVFTCLGVNLLCADQYLAIVVPGKMFKEAYHRRGMDPRNLSRSLEDSGTMTSALVPWNSCGAFMAAALGVPTAVYLPYAFLNLLSPVFSLISGATGWGIAGRSDGLSDKPSEGGFGS</sequence>
<feature type="transmembrane region" description="Helical" evidence="9">
    <location>
        <begin position="199"/>
        <end position="219"/>
    </location>
</feature>
<dbReference type="InterPro" id="IPR018461">
    <property type="entry name" value="Na/H_Antiport_NhaC-like_C"/>
</dbReference>
<feature type="transmembrane region" description="Helical" evidence="9">
    <location>
        <begin position="73"/>
        <end position="92"/>
    </location>
</feature>
<evidence type="ECO:0000313" key="12">
    <source>
        <dbReference type="Proteomes" id="UP000231912"/>
    </source>
</evidence>
<keyword evidence="3" id="KW-0050">Antiport</keyword>
<reference evidence="11 12" key="1">
    <citation type="submission" date="2017-07" db="EMBL/GenBank/DDBJ databases">
        <title>Leptospira spp. isolated from tropical soils.</title>
        <authorList>
            <person name="Thibeaux R."/>
            <person name="Iraola G."/>
            <person name="Ferres I."/>
            <person name="Bierque E."/>
            <person name="Girault D."/>
            <person name="Soupe-Gilbert M.-E."/>
            <person name="Picardeau M."/>
            <person name="Goarant C."/>
        </authorList>
    </citation>
    <scope>NUCLEOTIDE SEQUENCE [LARGE SCALE GENOMIC DNA]</scope>
    <source>
        <strain evidence="11 12">FH2-C-A2</strain>
    </source>
</reference>
<dbReference type="InterPro" id="IPR052180">
    <property type="entry name" value="NhaC_Na-H+_Antiporter"/>
</dbReference>
<protein>
    <submittedName>
        <fullName evidence="11">Na+/H+ antiporter NhaC</fullName>
    </submittedName>
</protein>
<comment type="similarity">
    <text evidence="8">Belongs to the NhaC Na(+)/H(+) (TC 2.A.35) antiporter family.</text>
</comment>
<accession>A0A2M9ZCR7</accession>
<keyword evidence="6 9" id="KW-1133">Transmembrane helix</keyword>
<comment type="caution">
    <text evidence="11">The sequence shown here is derived from an EMBL/GenBank/DDBJ whole genome shotgun (WGS) entry which is preliminary data.</text>
</comment>
<dbReference type="Proteomes" id="UP000231912">
    <property type="component" value="Unassembled WGS sequence"/>
</dbReference>
<dbReference type="GO" id="GO:0005886">
    <property type="term" value="C:plasma membrane"/>
    <property type="evidence" value="ECO:0007669"/>
    <property type="project" value="UniProtKB-SubCell"/>
</dbReference>
<evidence type="ECO:0000256" key="2">
    <source>
        <dbReference type="ARBA" id="ARBA00022448"/>
    </source>
</evidence>
<dbReference type="AlphaFoldDB" id="A0A2M9ZCR7"/>
<dbReference type="GO" id="GO:0015297">
    <property type="term" value="F:antiporter activity"/>
    <property type="evidence" value="ECO:0007669"/>
    <property type="project" value="UniProtKB-KW"/>
</dbReference>
<evidence type="ECO:0000259" key="10">
    <source>
        <dbReference type="Pfam" id="PF03553"/>
    </source>
</evidence>
<feature type="transmembrane region" description="Helical" evidence="9">
    <location>
        <begin position="12"/>
        <end position="34"/>
    </location>
</feature>
<comment type="subcellular location">
    <subcellularLocation>
        <location evidence="1">Cell membrane</location>
        <topology evidence="1">Multi-pass membrane protein</topology>
    </subcellularLocation>
</comment>
<dbReference type="NCBIfam" id="TIGR00931">
    <property type="entry name" value="antiport_nhaC"/>
    <property type="match status" value="1"/>
</dbReference>
<proteinExistence type="inferred from homology"/>
<keyword evidence="4" id="KW-1003">Cell membrane</keyword>
<evidence type="ECO:0000256" key="7">
    <source>
        <dbReference type="ARBA" id="ARBA00023136"/>
    </source>
</evidence>